<dbReference type="NCBIfam" id="TIGR02135">
    <property type="entry name" value="phoU_full"/>
    <property type="match status" value="1"/>
</dbReference>
<comment type="function">
    <text evidence="7">Plays a role in the regulation of phosphate uptake.</text>
</comment>
<dbReference type="Proteomes" id="UP000470875">
    <property type="component" value="Unassembled WGS sequence"/>
</dbReference>
<proteinExistence type="inferred from homology"/>
<evidence type="ECO:0000259" key="8">
    <source>
        <dbReference type="Pfam" id="PF01895"/>
    </source>
</evidence>
<dbReference type="PANTHER" id="PTHR42930:SF3">
    <property type="entry name" value="PHOSPHATE-SPECIFIC TRANSPORT SYSTEM ACCESSORY PROTEIN PHOU"/>
    <property type="match status" value="1"/>
</dbReference>
<protein>
    <recommendedName>
        <fullName evidence="7">Phosphate-specific transport system accessory protein PhoU</fullName>
    </recommendedName>
</protein>
<evidence type="ECO:0000256" key="1">
    <source>
        <dbReference type="ARBA" id="ARBA00004496"/>
    </source>
</evidence>
<dbReference type="InterPro" id="IPR028366">
    <property type="entry name" value="PhoU"/>
</dbReference>
<evidence type="ECO:0000256" key="6">
    <source>
        <dbReference type="ARBA" id="ARBA00022592"/>
    </source>
</evidence>
<comment type="similarity">
    <text evidence="2 7">Belongs to the PhoU family.</text>
</comment>
<keyword evidence="5 7" id="KW-0963">Cytoplasm</keyword>
<organism evidence="9 10">
    <name type="scientific">Scrofimicrobium canadense</name>
    <dbReference type="NCBI Taxonomy" id="2652290"/>
    <lineage>
        <taxon>Bacteria</taxon>
        <taxon>Bacillati</taxon>
        <taxon>Actinomycetota</taxon>
        <taxon>Actinomycetes</taxon>
        <taxon>Actinomycetales</taxon>
        <taxon>Actinomycetaceae</taxon>
        <taxon>Scrofimicrobium</taxon>
    </lineage>
</organism>
<keyword evidence="6 7" id="KW-0592">Phosphate transport</keyword>
<dbReference type="Gene3D" id="1.20.58.220">
    <property type="entry name" value="Phosphate transport system protein phou homolog 2, domain 2"/>
    <property type="match status" value="1"/>
</dbReference>
<accession>A0A6N7VQ59</accession>
<evidence type="ECO:0000313" key="10">
    <source>
        <dbReference type="Proteomes" id="UP000470875"/>
    </source>
</evidence>
<keyword evidence="10" id="KW-1185">Reference proteome</keyword>
<dbReference type="SUPFAM" id="SSF109755">
    <property type="entry name" value="PhoU-like"/>
    <property type="match status" value="1"/>
</dbReference>
<comment type="subunit">
    <text evidence="3 7">Homodimer.</text>
</comment>
<feature type="domain" description="PhoU" evidence="8">
    <location>
        <begin position="122"/>
        <end position="203"/>
    </location>
</feature>
<reference evidence="9 10" key="1">
    <citation type="submission" date="2019-08" db="EMBL/GenBank/DDBJ databases">
        <title>In-depth cultivation of the pig gut microbiome towards novel bacterial diversity and tailored functional studies.</title>
        <authorList>
            <person name="Wylensek D."/>
            <person name="Hitch T.C.A."/>
            <person name="Clavel T."/>
        </authorList>
    </citation>
    <scope>NUCLEOTIDE SEQUENCE [LARGE SCALE GENOMIC DNA]</scope>
    <source>
        <strain evidence="9 10">WB03_NA08</strain>
    </source>
</reference>
<comment type="caution">
    <text evidence="9">The sequence shown here is derived from an EMBL/GenBank/DDBJ whole genome shotgun (WGS) entry which is preliminary data.</text>
</comment>
<comment type="subcellular location">
    <subcellularLocation>
        <location evidence="1 7">Cytoplasm</location>
    </subcellularLocation>
</comment>
<evidence type="ECO:0000256" key="4">
    <source>
        <dbReference type="ARBA" id="ARBA00022448"/>
    </source>
</evidence>
<name>A0A6N7VQ59_9ACTO</name>
<evidence type="ECO:0000313" key="9">
    <source>
        <dbReference type="EMBL" id="MSS83889.1"/>
    </source>
</evidence>
<keyword evidence="4 7" id="KW-0813">Transport</keyword>
<dbReference type="GO" id="GO:0006817">
    <property type="term" value="P:phosphate ion transport"/>
    <property type="evidence" value="ECO:0007669"/>
    <property type="project" value="UniProtKB-KW"/>
</dbReference>
<dbReference type="EMBL" id="VULO01000004">
    <property type="protein sequence ID" value="MSS83889.1"/>
    <property type="molecule type" value="Genomic_DNA"/>
</dbReference>
<dbReference type="PANTHER" id="PTHR42930">
    <property type="entry name" value="PHOSPHATE-SPECIFIC TRANSPORT SYSTEM ACCESSORY PROTEIN PHOU"/>
    <property type="match status" value="1"/>
</dbReference>
<dbReference type="GO" id="GO:0030643">
    <property type="term" value="P:intracellular phosphate ion homeostasis"/>
    <property type="evidence" value="ECO:0007669"/>
    <property type="project" value="InterPro"/>
</dbReference>
<evidence type="ECO:0000256" key="5">
    <source>
        <dbReference type="ARBA" id="ARBA00022490"/>
    </source>
</evidence>
<dbReference type="GO" id="GO:0005737">
    <property type="term" value="C:cytoplasm"/>
    <property type="evidence" value="ECO:0007669"/>
    <property type="project" value="UniProtKB-SubCell"/>
</dbReference>
<dbReference type="FunFam" id="1.20.58.220:FF:000004">
    <property type="entry name" value="Phosphate-specific transport system accessory protein PhoU"/>
    <property type="match status" value="1"/>
</dbReference>
<evidence type="ECO:0000256" key="7">
    <source>
        <dbReference type="PIRNR" id="PIRNR003107"/>
    </source>
</evidence>
<dbReference type="Pfam" id="PF01895">
    <property type="entry name" value="PhoU"/>
    <property type="match status" value="2"/>
</dbReference>
<dbReference type="PIRSF" id="PIRSF003107">
    <property type="entry name" value="PhoU"/>
    <property type="match status" value="1"/>
</dbReference>
<evidence type="ECO:0000256" key="2">
    <source>
        <dbReference type="ARBA" id="ARBA00008107"/>
    </source>
</evidence>
<feature type="domain" description="PhoU" evidence="8">
    <location>
        <begin position="17"/>
        <end position="101"/>
    </location>
</feature>
<dbReference type="RefSeq" id="WP_154543756.1">
    <property type="nucleotide sequence ID" value="NZ_VULO01000004.1"/>
</dbReference>
<dbReference type="GO" id="GO:0045936">
    <property type="term" value="P:negative regulation of phosphate metabolic process"/>
    <property type="evidence" value="ECO:0007669"/>
    <property type="project" value="InterPro"/>
</dbReference>
<sequence>MRDAFQEELEETRQRLVELAELIEKAITGATEAFHNSDLNLAEAIVKGDQIIDEKATELDEFVLDILVRQQPVASDLRLMISAMRIGGHLERMGDLAEHIALFARYRFPDSVVPRSLERPFSKMRQLDVDAATAVVALLKSFDLTFAAQIREMDDEIDALHAGIFAQVLDRDFEGDATVVVDATLASRYHERFGDHAVSITDNVLYLVSGERAGDA</sequence>
<dbReference type="InterPro" id="IPR038078">
    <property type="entry name" value="PhoU-like_sf"/>
</dbReference>
<dbReference type="AlphaFoldDB" id="A0A6N7VQ59"/>
<evidence type="ECO:0000256" key="3">
    <source>
        <dbReference type="ARBA" id="ARBA00011738"/>
    </source>
</evidence>
<gene>
    <name evidence="9" type="primary">phoU</name>
    <name evidence="9" type="ORF">FYJ24_03750</name>
</gene>
<dbReference type="InterPro" id="IPR026022">
    <property type="entry name" value="PhoU_dom"/>
</dbReference>